<comment type="caution">
    <text evidence="1">The sequence shown here is derived from an EMBL/GenBank/DDBJ whole genome shotgun (WGS) entry which is preliminary data.</text>
</comment>
<dbReference type="Proteomes" id="UP001209570">
    <property type="component" value="Unassembled WGS sequence"/>
</dbReference>
<name>A0AAD5LRS8_PYTIN</name>
<evidence type="ECO:0000313" key="1">
    <source>
        <dbReference type="EMBL" id="KAJ0408240.1"/>
    </source>
</evidence>
<proteinExistence type="predicted"/>
<evidence type="ECO:0000313" key="2">
    <source>
        <dbReference type="Proteomes" id="UP001209570"/>
    </source>
</evidence>
<dbReference type="EMBL" id="JAKCXM010000013">
    <property type="protein sequence ID" value="KAJ0408240.1"/>
    <property type="molecule type" value="Genomic_DNA"/>
</dbReference>
<gene>
    <name evidence="1" type="ORF">P43SY_004398</name>
</gene>
<protein>
    <submittedName>
        <fullName evidence="1">Uncharacterized protein</fullName>
    </submittedName>
</protein>
<sequence length="262" mass="29688">MTVDRLFMDQVGADKQREIRGMDGDWVETDEPMPTLLVVPRKGFVILLVKTSKEWYQHSSANTSGNPRQAKLSLDSQSSSGTKIMSAFFREVVLPFVLRLDLDDFHPRRQQSPLVLKVLLDHRPFLRSVFFRFAKRANPGAETVDETTRQGTDLDEQPPKNSRCALTLAEFLTFLRHFGLLEDVNTSPYGFVLNEAGAAVIFQGSMKYNHGDTAQMEFDEFMTALIAVSTVRNRDPYLACHAKLDAFVVELRRRDLDASLGK</sequence>
<keyword evidence="2" id="KW-1185">Reference proteome</keyword>
<dbReference type="AlphaFoldDB" id="A0AAD5LRS8"/>
<reference evidence="1" key="1">
    <citation type="submission" date="2021-12" db="EMBL/GenBank/DDBJ databases">
        <title>Prjna785345.</title>
        <authorList>
            <person name="Rujirawat T."/>
            <person name="Krajaejun T."/>
        </authorList>
    </citation>
    <scope>NUCLEOTIDE SEQUENCE</scope>
    <source>
        <strain evidence="1">Pi057C3</strain>
    </source>
</reference>
<accession>A0AAD5LRS8</accession>
<organism evidence="1 2">
    <name type="scientific">Pythium insidiosum</name>
    <name type="common">Pythiosis disease agent</name>
    <dbReference type="NCBI Taxonomy" id="114742"/>
    <lineage>
        <taxon>Eukaryota</taxon>
        <taxon>Sar</taxon>
        <taxon>Stramenopiles</taxon>
        <taxon>Oomycota</taxon>
        <taxon>Peronosporomycetes</taxon>
        <taxon>Pythiales</taxon>
        <taxon>Pythiaceae</taxon>
        <taxon>Pythium</taxon>
    </lineage>
</organism>